<dbReference type="PANTHER" id="PTHR33608:SF3">
    <property type="entry name" value="SLR2013 PROTEIN"/>
    <property type="match status" value="1"/>
</dbReference>
<organism evidence="2 3">
    <name type="scientific">Eiseniibacteriota bacterium</name>
    <dbReference type="NCBI Taxonomy" id="2212470"/>
    <lineage>
        <taxon>Bacteria</taxon>
        <taxon>Candidatus Eiseniibacteriota</taxon>
    </lineage>
</organism>
<protein>
    <submittedName>
        <fullName evidence="2">DUF58 domain-containing protein</fullName>
    </submittedName>
</protein>
<dbReference type="CDD" id="cd00198">
    <property type="entry name" value="vWFA"/>
    <property type="match status" value="1"/>
</dbReference>
<dbReference type="SUPFAM" id="SSF53300">
    <property type="entry name" value="vWA-like"/>
    <property type="match status" value="1"/>
</dbReference>
<comment type="caution">
    <text evidence="2">The sequence shown here is derived from an EMBL/GenBank/DDBJ whole genome shotgun (WGS) entry which is preliminary data.</text>
</comment>
<dbReference type="InterPro" id="IPR036465">
    <property type="entry name" value="vWFA_dom_sf"/>
</dbReference>
<dbReference type="InterPro" id="IPR002881">
    <property type="entry name" value="DUF58"/>
</dbReference>
<sequence length="435" mass="48179">MTPTRRSLALLGAGLAFALLPAFGVAGAWPWIVAGWVLGVAVLVADAAFSARTGDLEWTLDTPSVLYVGESGPATLTWEAPSPRPMLVRATLDLSDVLAPQAESHAIAGPEGVRLSWPLTPSRRGRATVEALWLGWRSPAGLWAHSKRVPLDREIPVLPDLPRVRAQAIRFFADRHFRAGLQVERYRGDGSEFDSLKEYLPGDDHRTIDWKATARHRRPICRQHRAERDHQVIFAIDSGRLMSESVAGVSRLDHAINGALLLSYVCLATGDRVGLFSFHSRPGPALEPVRGVAGIRALLESTARIDYSADETNFTLGLTTLAQRLRRRSLVVLLTDFVDTVTAELLVENADRIASRHLLVFLSIRDPMLGELVRTPPTDMVALGRAVMARQLERDRSLVHRRLRRSGVRTFDVAPDAIAPSLIQQYLDIKRRERI</sequence>
<evidence type="ECO:0000313" key="2">
    <source>
        <dbReference type="EMBL" id="MBI5170261.1"/>
    </source>
</evidence>
<dbReference type="Pfam" id="PF01882">
    <property type="entry name" value="DUF58"/>
    <property type="match status" value="1"/>
</dbReference>
<evidence type="ECO:0000313" key="3">
    <source>
        <dbReference type="Proteomes" id="UP000696931"/>
    </source>
</evidence>
<reference evidence="2" key="1">
    <citation type="submission" date="2020-07" db="EMBL/GenBank/DDBJ databases">
        <title>Huge and variable diversity of episymbiotic CPR bacteria and DPANN archaea in groundwater ecosystems.</title>
        <authorList>
            <person name="He C.Y."/>
            <person name="Keren R."/>
            <person name="Whittaker M."/>
            <person name="Farag I.F."/>
            <person name="Doudna J."/>
            <person name="Cate J.H.D."/>
            <person name="Banfield J.F."/>
        </authorList>
    </citation>
    <scope>NUCLEOTIDE SEQUENCE</scope>
    <source>
        <strain evidence="2">NC_groundwater_1813_Pr3_B-0.1um_71_17</strain>
    </source>
</reference>
<dbReference type="Proteomes" id="UP000696931">
    <property type="component" value="Unassembled WGS sequence"/>
</dbReference>
<evidence type="ECO:0000259" key="1">
    <source>
        <dbReference type="Pfam" id="PF01882"/>
    </source>
</evidence>
<dbReference type="Gene3D" id="3.40.50.410">
    <property type="entry name" value="von Willebrand factor, type A domain"/>
    <property type="match status" value="1"/>
</dbReference>
<dbReference type="PANTHER" id="PTHR33608">
    <property type="entry name" value="BLL2464 PROTEIN"/>
    <property type="match status" value="1"/>
</dbReference>
<gene>
    <name evidence="2" type="ORF">HZA61_12295</name>
</gene>
<feature type="domain" description="DUF58" evidence="1">
    <location>
        <begin position="197"/>
        <end position="372"/>
    </location>
</feature>
<dbReference type="AlphaFoldDB" id="A0A933W9S3"/>
<name>A0A933W9S3_UNCEI</name>
<dbReference type="EMBL" id="JACRIW010000087">
    <property type="protein sequence ID" value="MBI5170261.1"/>
    <property type="molecule type" value="Genomic_DNA"/>
</dbReference>
<proteinExistence type="predicted"/>
<accession>A0A933W9S3</accession>